<accession>A0A6G1LG23</accession>
<keyword evidence="4" id="KW-1185">Reference proteome</keyword>
<evidence type="ECO:0000313" key="3">
    <source>
        <dbReference type="EMBL" id="KAF2771378.1"/>
    </source>
</evidence>
<evidence type="ECO:0008006" key="5">
    <source>
        <dbReference type="Google" id="ProtNLM"/>
    </source>
</evidence>
<proteinExistence type="predicted"/>
<evidence type="ECO:0000256" key="1">
    <source>
        <dbReference type="SAM" id="MobiDB-lite"/>
    </source>
</evidence>
<protein>
    <recommendedName>
        <fullName evidence="5">Mid2 domain-containing protein</fullName>
    </recommendedName>
</protein>
<dbReference type="OrthoDB" id="5425782at2759"/>
<name>A0A6G1LG23_9PEZI</name>
<dbReference type="AlphaFoldDB" id="A0A6G1LG23"/>
<feature type="region of interest" description="Disordered" evidence="1">
    <location>
        <begin position="249"/>
        <end position="288"/>
    </location>
</feature>
<dbReference type="EMBL" id="ML995820">
    <property type="protein sequence ID" value="KAF2771378.1"/>
    <property type="molecule type" value="Genomic_DNA"/>
</dbReference>
<gene>
    <name evidence="3" type="ORF">EJ03DRAFT_342398</name>
</gene>
<feature type="compositionally biased region" description="Low complexity" evidence="1">
    <location>
        <begin position="93"/>
        <end position="116"/>
    </location>
</feature>
<reference evidence="3" key="1">
    <citation type="journal article" date="2020" name="Stud. Mycol.">
        <title>101 Dothideomycetes genomes: a test case for predicting lifestyles and emergence of pathogens.</title>
        <authorList>
            <person name="Haridas S."/>
            <person name="Albert R."/>
            <person name="Binder M."/>
            <person name="Bloem J."/>
            <person name="Labutti K."/>
            <person name="Salamov A."/>
            <person name="Andreopoulos B."/>
            <person name="Baker S."/>
            <person name="Barry K."/>
            <person name="Bills G."/>
            <person name="Bluhm B."/>
            <person name="Cannon C."/>
            <person name="Castanera R."/>
            <person name="Culley D."/>
            <person name="Daum C."/>
            <person name="Ezra D."/>
            <person name="Gonzalez J."/>
            <person name="Henrissat B."/>
            <person name="Kuo A."/>
            <person name="Liang C."/>
            <person name="Lipzen A."/>
            <person name="Lutzoni F."/>
            <person name="Magnuson J."/>
            <person name="Mondo S."/>
            <person name="Nolan M."/>
            <person name="Ohm R."/>
            <person name="Pangilinan J."/>
            <person name="Park H.-J."/>
            <person name="Ramirez L."/>
            <person name="Alfaro M."/>
            <person name="Sun H."/>
            <person name="Tritt A."/>
            <person name="Yoshinaga Y."/>
            <person name="Zwiers L.-H."/>
            <person name="Turgeon B."/>
            <person name="Goodwin S."/>
            <person name="Spatafora J."/>
            <person name="Crous P."/>
            <person name="Grigoriev I."/>
        </authorList>
    </citation>
    <scope>NUCLEOTIDE SEQUENCE</scope>
    <source>
        <strain evidence="3">CBS 116005</strain>
    </source>
</reference>
<feature type="compositionally biased region" description="Low complexity" evidence="1">
    <location>
        <begin position="66"/>
        <end position="81"/>
    </location>
</feature>
<sequence length="288" mass="28952">MLLLSAFGFAQINAEELHLGILPKRQATSASETTASAQSSSAENTSAASSAASSAQSSAAESSSVASSAESSAAHTTSSTELPTDIAVTTTNSDGSTVTSSISTSTLAPATTSSAAVRTETGKSSNIVVIGSSTINRSTLSSATTITSALIAEATIPSTYTSYWTTDGHVQSSVVKTSRVVSSTTGYATATLTPSLANGGGSGDNLSTSSKKIIGGVIGGIGGAVLIGGLAVVAWRLWGKKKDREALPQDDFLDSQNDSIRREKRGSGQPLSGSYQNPNGPVNTASNF</sequence>
<evidence type="ECO:0000256" key="2">
    <source>
        <dbReference type="SAM" id="Phobius"/>
    </source>
</evidence>
<organism evidence="3 4">
    <name type="scientific">Teratosphaeria nubilosa</name>
    <dbReference type="NCBI Taxonomy" id="161662"/>
    <lineage>
        <taxon>Eukaryota</taxon>
        <taxon>Fungi</taxon>
        <taxon>Dikarya</taxon>
        <taxon>Ascomycota</taxon>
        <taxon>Pezizomycotina</taxon>
        <taxon>Dothideomycetes</taxon>
        <taxon>Dothideomycetidae</taxon>
        <taxon>Mycosphaerellales</taxon>
        <taxon>Teratosphaeriaceae</taxon>
        <taxon>Teratosphaeria</taxon>
    </lineage>
</organism>
<dbReference type="Proteomes" id="UP000799436">
    <property type="component" value="Unassembled WGS sequence"/>
</dbReference>
<feature type="region of interest" description="Disordered" evidence="1">
    <location>
        <begin position="66"/>
        <end position="119"/>
    </location>
</feature>
<keyword evidence="2" id="KW-1133">Transmembrane helix</keyword>
<feature type="transmembrane region" description="Helical" evidence="2">
    <location>
        <begin position="213"/>
        <end position="235"/>
    </location>
</feature>
<feature type="region of interest" description="Disordered" evidence="1">
    <location>
        <begin position="32"/>
        <end position="53"/>
    </location>
</feature>
<keyword evidence="2" id="KW-0472">Membrane</keyword>
<keyword evidence="2" id="KW-0812">Transmembrane</keyword>
<feature type="compositionally biased region" description="Polar residues" evidence="1">
    <location>
        <begin position="269"/>
        <end position="288"/>
    </location>
</feature>
<evidence type="ECO:0000313" key="4">
    <source>
        <dbReference type="Proteomes" id="UP000799436"/>
    </source>
</evidence>